<dbReference type="EMBL" id="JARVKM010000057">
    <property type="protein sequence ID" value="KAK9772790.1"/>
    <property type="molecule type" value="Genomic_DNA"/>
</dbReference>
<protein>
    <submittedName>
        <fullName evidence="2">Uncharacterized protein</fullName>
    </submittedName>
</protein>
<proteinExistence type="predicted"/>
<name>A0ABR2XGJ1_9PEZI</name>
<comment type="caution">
    <text evidence="2">The sequence shown here is derived from an EMBL/GenBank/DDBJ whole genome shotgun (WGS) entry which is preliminary data.</text>
</comment>
<reference evidence="2 3" key="1">
    <citation type="submission" date="2024-02" db="EMBL/GenBank/DDBJ databases">
        <title>First draft genome assembly of two strains of Seiridium cardinale.</title>
        <authorList>
            <person name="Emiliani G."/>
            <person name="Scali E."/>
        </authorList>
    </citation>
    <scope>NUCLEOTIDE SEQUENCE [LARGE SCALE GENOMIC DNA]</scope>
    <source>
        <strain evidence="2 3">BM-138-000479</strain>
    </source>
</reference>
<evidence type="ECO:0000313" key="2">
    <source>
        <dbReference type="EMBL" id="KAK9772790.1"/>
    </source>
</evidence>
<sequence length="117" mass="12298">MHVAQPKPASDNAENWEAEGDEEGLCDKQALEMAAVVDGPAEQAGREHGESLHATDPRYHRRALSLEGCAGLVAGDDLPSGERAAVGLLSRGRRSGRGVAEAFWIEDATDGSGFSVV</sequence>
<evidence type="ECO:0000313" key="3">
    <source>
        <dbReference type="Proteomes" id="UP001465668"/>
    </source>
</evidence>
<gene>
    <name evidence="2" type="ORF">SCAR479_10475</name>
</gene>
<dbReference type="Proteomes" id="UP001465668">
    <property type="component" value="Unassembled WGS sequence"/>
</dbReference>
<organism evidence="2 3">
    <name type="scientific">Seiridium cardinale</name>
    <dbReference type="NCBI Taxonomy" id="138064"/>
    <lineage>
        <taxon>Eukaryota</taxon>
        <taxon>Fungi</taxon>
        <taxon>Dikarya</taxon>
        <taxon>Ascomycota</taxon>
        <taxon>Pezizomycotina</taxon>
        <taxon>Sordariomycetes</taxon>
        <taxon>Xylariomycetidae</taxon>
        <taxon>Amphisphaeriales</taxon>
        <taxon>Sporocadaceae</taxon>
        <taxon>Seiridium</taxon>
    </lineage>
</organism>
<evidence type="ECO:0000256" key="1">
    <source>
        <dbReference type="SAM" id="MobiDB-lite"/>
    </source>
</evidence>
<accession>A0ABR2XGJ1</accession>
<keyword evidence="3" id="KW-1185">Reference proteome</keyword>
<feature type="region of interest" description="Disordered" evidence="1">
    <location>
        <begin position="1"/>
        <end position="22"/>
    </location>
</feature>